<dbReference type="InterPro" id="IPR003439">
    <property type="entry name" value="ABC_transporter-like_ATP-bd"/>
</dbReference>
<organism evidence="4 5">
    <name type="scientific">Alkalicoccus saliphilus</name>
    <dbReference type="NCBI Taxonomy" id="200989"/>
    <lineage>
        <taxon>Bacteria</taxon>
        <taxon>Bacillati</taxon>
        <taxon>Bacillota</taxon>
        <taxon>Bacilli</taxon>
        <taxon>Bacillales</taxon>
        <taxon>Bacillaceae</taxon>
        <taxon>Alkalicoccus</taxon>
    </lineage>
</organism>
<dbReference type="PROSITE" id="PS00211">
    <property type="entry name" value="ABC_TRANSPORTER_1"/>
    <property type="match status" value="1"/>
</dbReference>
<dbReference type="SMART" id="SM00382">
    <property type="entry name" value="AAA"/>
    <property type="match status" value="1"/>
</dbReference>
<dbReference type="PROSITE" id="PS50893">
    <property type="entry name" value="ABC_TRANSPORTER_2"/>
    <property type="match status" value="1"/>
</dbReference>
<dbReference type="InterPro" id="IPR003593">
    <property type="entry name" value="AAA+_ATPase"/>
</dbReference>
<evidence type="ECO:0000256" key="1">
    <source>
        <dbReference type="ARBA" id="ARBA00022741"/>
    </source>
</evidence>
<feature type="domain" description="ABC transporter" evidence="3">
    <location>
        <begin position="5"/>
        <end position="232"/>
    </location>
</feature>
<dbReference type="Pfam" id="PF00005">
    <property type="entry name" value="ABC_tran"/>
    <property type="match status" value="1"/>
</dbReference>
<dbReference type="GO" id="GO:0016887">
    <property type="term" value="F:ATP hydrolysis activity"/>
    <property type="evidence" value="ECO:0007669"/>
    <property type="project" value="InterPro"/>
</dbReference>
<keyword evidence="2 4" id="KW-0067">ATP-binding</keyword>
<comment type="caution">
    <text evidence="4">The sequence shown here is derived from an EMBL/GenBank/DDBJ whole genome shotgun (WGS) entry which is preliminary data.</text>
</comment>
<dbReference type="Gene3D" id="3.40.50.300">
    <property type="entry name" value="P-loop containing nucleotide triphosphate hydrolases"/>
    <property type="match status" value="1"/>
</dbReference>
<dbReference type="InterPro" id="IPR017871">
    <property type="entry name" value="ABC_transporter-like_CS"/>
</dbReference>
<sequence length="240" mass="26451">MNEAVQLTHISHIYGRHRVLYDVSIAIQPGIIFGLLGPSGSGKTTLIKVLLGILKPALGQSIVMGTRMPSLHQMKHIGFMAQSDALYPELTAQENMEYFASISGLERQSVKMRVKSCLETVDLTSSAKKQVSSFSGGMKRRLSLAAALVHDPDILILDEPTVGIDPVLRETIWKEFHRLTVEGKTIIVTTHVMDEAEKCDQLALLREGEVIVQGTVEELKASIKADSLEEVFLHYGRVTS</sequence>
<name>A0A2T4U5Y3_9BACI</name>
<dbReference type="PANTHER" id="PTHR43038">
    <property type="entry name" value="ATP-BINDING CASSETTE, SUB-FAMILY H, MEMBER 1"/>
    <property type="match status" value="1"/>
</dbReference>
<gene>
    <name evidence="4" type="ORF">C6Y45_09275</name>
</gene>
<keyword evidence="1" id="KW-0547">Nucleotide-binding</keyword>
<accession>A0A2T4U5Y3</accession>
<evidence type="ECO:0000313" key="4">
    <source>
        <dbReference type="EMBL" id="PTL38818.1"/>
    </source>
</evidence>
<dbReference type="PANTHER" id="PTHR43038:SF3">
    <property type="entry name" value="ABC TRANSPORTER G FAMILY MEMBER 20 ISOFORM X1"/>
    <property type="match status" value="1"/>
</dbReference>
<dbReference type="AlphaFoldDB" id="A0A2T4U5Y3"/>
<dbReference type="EMBL" id="PZJJ01000013">
    <property type="protein sequence ID" value="PTL38818.1"/>
    <property type="molecule type" value="Genomic_DNA"/>
</dbReference>
<dbReference type="GO" id="GO:0005524">
    <property type="term" value="F:ATP binding"/>
    <property type="evidence" value="ECO:0007669"/>
    <property type="project" value="UniProtKB-KW"/>
</dbReference>
<protein>
    <submittedName>
        <fullName evidence="4">ABC transporter ATP-binding protein</fullName>
    </submittedName>
</protein>
<dbReference type="RefSeq" id="WP_107584950.1">
    <property type="nucleotide sequence ID" value="NZ_PZJJ01000013.1"/>
</dbReference>
<keyword evidence="5" id="KW-1185">Reference proteome</keyword>
<evidence type="ECO:0000259" key="3">
    <source>
        <dbReference type="PROSITE" id="PS50893"/>
    </source>
</evidence>
<reference evidence="4 5" key="1">
    <citation type="submission" date="2018-03" db="EMBL/GenBank/DDBJ databases">
        <title>Alkalicoccus saliphilus sp. nov., isolated from a mineral pool.</title>
        <authorList>
            <person name="Zhao B."/>
        </authorList>
    </citation>
    <scope>NUCLEOTIDE SEQUENCE [LARGE SCALE GENOMIC DNA]</scope>
    <source>
        <strain evidence="4 5">6AG</strain>
    </source>
</reference>
<dbReference type="SUPFAM" id="SSF52540">
    <property type="entry name" value="P-loop containing nucleoside triphosphate hydrolases"/>
    <property type="match status" value="1"/>
</dbReference>
<evidence type="ECO:0000256" key="2">
    <source>
        <dbReference type="ARBA" id="ARBA00022840"/>
    </source>
</evidence>
<dbReference type="OrthoDB" id="9804819at2"/>
<proteinExistence type="predicted"/>
<evidence type="ECO:0000313" key="5">
    <source>
        <dbReference type="Proteomes" id="UP000240509"/>
    </source>
</evidence>
<dbReference type="Proteomes" id="UP000240509">
    <property type="component" value="Unassembled WGS sequence"/>
</dbReference>
<dbReference type="InterPro" id="IPR027417">
    <property type="entry name" value="P-loop_NTPase"/>
</dbReference>